<dbReference type="AlphaFoldDB" id="A0A150FYF6"/>
<evidence type="ECO:0000313" key="2">
    <source>
        <dbReference type="EMBL" id="KXZ42644.1"/>
    </source>
</evidence>
<feature type="region of interest" description="Disordered" evidence="1">
    <location>
        <begin position="650"/>
        <end position="674"/>
    </location>
</feature>
<feature type="compositionally biased region" description="Pro residues" evidence="1">
    <location>
        <begin position="198"/>
        <end position="220"/>
    </location>
</feature>
<proteinExistence type="predicted"/>
<gene>
    <name evidence="2" type="ORF">GPECTOR_128g547</name>
</gene>
<protein>
    <submittedName>
        <fullName evidence="2">Uncharacterized protein</fullName>
    </submittedName>
</protein>
<sequence length="674" mass="68866">MRLAMIGMRAHKLGPQLPRGQSLPTAPTGSGGPGAGGQQWWRLAAGACAGVVAVAGLATAALPSVLSTQWGLQQSLELLNQRLPGRVEVAEARLSWLGGNELQCVKVYDSPRGGTILLHLNKVSTSSSLWGLLAGSGDYNLVISKPWINAQYDPRLSDFKLLAWAEKAGLLGEPQPPPAVAREQRQRALQRGPAQGQVPPPASPGAPPPSEPQAPPPPSPQQQKQQQKQPGGMAAVLARINSKMDFNADVRLGRAAVVVADGMLLVPVEIREALGPSLHVTGALGARQLAEWGGEVGEDVSWATGAAASAASAEALLTAAAATPAVTAPPADVLRGPADYRPGVVQIHSQHLAAEMRLWQHAGGGASLLHQPATARLELTPALSKLGFGSANPVLGDAVEARGGQRLQLSFLPEGGRLPYTAATVEMAPIDLSLGATSLLTATLAELGLPRLSAAAAAAGPPADGAGGAGGGGLPVSVSRMVVRFWRDGELRTERVDMRLGGGGGGGGGGGSDGGGSDGVGLAVWGAADLLEDRLDFTLGVDPEPLLGRLGLSAEGLPEGYLLLVPLRGGGGATPVYDVAAAARRLGQLVARQKAAQWAEGRLRRQQQQQDGQEAGGEEHGGGGGGAGGLLASGLHAVLSAVQPEGQLRSAIDRELSADCERIPPPLPPQGQRR</sequence>
<feature type="compositionally biased region" description="Pro residues" evidence="1">
    <location>
        <begin position="663"/>
        <end position="674"/>
    </location>
</feature>
<reference evidence="3" key="1">
    <citation type="journal article" date="2016" name="Nat. Commun.">
        <title>The Gonium pectorale genome demonstrates co-option of cell cycle regulation during the evolution of multicellularity.</title>
        <authorList>
            <person name="Hanschen E.R."/>
            <person name="Marriage T.N."/>
            <person name="Ferris P.J."/>
            <person name="Hamaji T."/>
            <person name="Toyoda A."/>
            <person name="Fujiyama A."/>
            <person name="Neme R."/>
            <person name="Noguchi H."/>
            <person name="Minakuchi Y."/>
            <person name="Suzuki M."/>
            <person name="Kawai-Toyooka H."/>
            <person name="Smith D.R."/>
            <person name="Sparks H."/>
            <person name="Anderson J."/>
            <person name="Bakaric R."/>
            <person name="Luria V."/>
            <person name="Karger A."/>
            <person name="Kirschner M.W."/>
            <person name="Durand P.M."/>
            <person name="Michod R.E."/>
            <person name="Nozaki H."/>
            <person name="Olson B.J."/>
        </authorList>
    </citation>
    <scope>NUCLEOTIDE SEQUENCE [LARGE SCALE GENOMIC DNA]</scope>
    <source>
        <strain evidence="3">NIES-2863</strain>
    </source>
</reference>
<feature type="compositionally biased region" description="Low complexity" evidence="1">
    <location>
        <begin position="221"/>
        <end position="232"/>
    </location>
</feature>
<comment type="caution">
    <text evidence="2">The sequence shown here is derived from an EMBL/GenBank/DDBJ whole genome shotgun (WGS) entry which is preliminary data.</text>
</comment>
<feature type="region of interest" description="Disordered" evidence="1">
    <location>
        <begin position="600"/>
        <end position="629"/>
    </location>
</feature>
<organism evidence="2 3">
    <name type="scientific">Gonium pectorale</name>
    <name type="common">Green alga</name>
    <dbReference type="NCBI Taxonomy" id="33097"/>
    <lineage>
        <taxon>Eukaryota</taxon>
        <taxon>Viridiplantae</taxon>
        <taxon>Chlorophyta</taxon>
        <taxon>core chlorophytes</taxon>
        <taxon>Chlorophyceae</taxon>
        <taxon>CS clade</taxon>
        <taxon>Chlamydomonadales</taxon>
        <taxon>Volvocaceae</taxon>
        <taxon>Gonium</taxon>
    </lineage>
</organism>
<dbReference type="Proteomes" id="UP000075714">
    <property type="component" value="Unassembled WGS sequence"/>
</dbReference>
<dbReference type="OrthoDB" id="541986at2759"/>
<dbReference type="EMBL" id="LSYV01000128">
    <property type="protein sequence ID" value="KXZ42644.1"/>
    <property type="molecule type" value="Genomic_DNA"/>
</dbReference>
<evidence type="ECO:0000256" key="1">
    <source>
        <dbReference type="SAM" id="MobiDB-lite"/>
    </source>
</evidence>
<feature type="region of interest" description="Disordered" evidence="1">
    <location>
        <begin position="14"/>
        <end position="36"/>
    </location>
</feature>
<name>A0A150FYF6_GONPE</name>
<evidence type="ECO:0000313" key="3">
    <source>
        <dbReference type="Proteomes" id="UP000075714"/>
    </source>
</evidence>
<feature type="region of interest" description="Disordered" evidence="1">
    <location>
        <begin position="172"/>
        <end position="233"/>
    </location>
</feature>
<feature type="compositionally biased region" description="Basic and acidic residues" evidence="1">
    <location>
        <begin position="651"/>
        <end position="662"/>
    </location>
</feature>
<accession>A0A150FYF6</accession>
<keyword evidence="3" id="KW-1185">Reference proteome</keyword>